<evidence type="ECO:0000313" key="2">
    <source>
        <dbReference type="EMBL" id="KAG7548699.1"/>
    </source>
</evidence>
<gene>
    <name evidence="2" type="ORF">ISN44_As12g038640</name>
</gene>
<feature type="compositionally biased region" description="Polar residues" evidence="1">
    <location>
        <begin position="115"/>
        <end position="124"/>
    </location>
</feature>
<protein>
    <submittedName>
        <fullName evidence="2">Uncharacterized protein</fullName>
    </submittedName>
</protein>
<name>A0A8T1YRR0_ARASU</name>
<dbReference type="AlphaFoldDB" id="A0A8T1YRR0"/>
<keyword evidence="3" id="KW-1185">Reference proteome</keyword>
<sequence length="124" mass="14570">MHRDILQTFNPRCKLLERFPAIEVSKDKPETLILSNEYLKTNYQLRSIEIIERKHKKQKQSVIKPIDGEKDKAGQKHIWKLDLQDENRLSPLTELKDTGHKSESFGTANHRKKSGQQTPKTFYL</sequence>
<feature type="compositionally biased region" description="Basic and acidic residues" evidence="1">
    <location>
        <begin position="90"/>
        <end position="103"/>
    </location>
</feature>
<organism evidence="2 3">
    <name type="scientific">Arabidopsis suecica</name>
    <name type="common">Swedish thale-cress</name>
    <name type="synonym">Cardaminopsis suecica</name>
    <dbReference type="NCBI Taxonomy" id="45249"/>
    <lineage>
        <taxon>Eukaryota</taxon>
        <taxon>Viridiplantae</taxon>
        <taxon>Streptophyta</taxon>
        <taxon>Embryophyta</taxon>
        <taxon>Tracheophyta</taxon>
        <taxon>Spermatophyta</taxon>
        <taxon>Magnoliopsida</taxon>
        <taxon>eudicotyledons</taxon>
        <taxon>Gunneridae</taxon>
        <taxon>Pentapetalae</taxon>
        <taxon>rosids</taxon>
        <taxon>malvids</taxon>
        <taxon>Brassicales</taxon>
        <taxon>Brassicaceae</taxon>
        <taxon>Camelineae</taxon>
        <taxon>Arabidopsis</taxon>
    </lineage>
</organism>
<evidence type="ECO:0000313" key="3">
    <source>
        <dbReference type="Proteomes" id="UP000694251"/>
    </source>
</evidence>
<proteinExistence type="predicted"/>
<evidence type="ECO:0000256" key="1">
    <source>
        <dbReference type="SAM" id="MobiDB-lite"/>
    </source>
</evidence>
<reference evidence="2 3" key="1">
    <citation type="submission" date="2020-12" db="EMBL/GenBank/DDBJ databases">
        <title>Concerted genomic and epigenomic changes stabilize Arabidopsis allopolyploids.</title>
        <authorList>
            <person name="Chen Z."/>
        </authorList>
    </citation>
    <scope>NUCLEOTIDE SEQUENCE [LARGE SCALE GENOMIC DNA]</scope>
    <source>
        <strain evidence="2">As9502</strain>
        <tissue evidence="2">Leaf</tissue>
    </source>
</reference>
<comment type="caution">
    <text evidence="2">The sequence shown here is derived from an EMBL/GenBank/DDBJ whole genome shotgun (WGS) entry which is preliminary data.</text>
</comment>
<dbReference type="EMBL" id="JAEFBJ010000012">
    <property type="protein sequence ID" value="KAG7548699.1"/>
    <property type="molecule type" value="Genomic_DNA"/>
</dbReference>
<feature type="region of interest" description="Disordered" evidence="1">
    <location>
        <begin position="90"/>
        <end position="124"/>
    </location>
</feature>
<dbReference type="Proteomes" id="UP000694251">
    <property type="component" value="Chromosome 12"/>
</dbReference>
<accession>A0A8T1YRR0</accession>